<evidence type="ECO:0000313" key="3">
    <source>
        <dbReference type="Proteomes" id="UP001228049"/>
    </source>
</evidence>
<feature type="compositionally biased region" description="Polar residues" evidence="1">
    <location>
        <begin position="32"/>
        <end position="54"/>
    </location>
</feature>
<feature type="region of interest" description="Disordered" evidence="1">
    <location>
        <begin position="1"/>
        <end position="76"/>
    </location>
</feature>
<protein>
    <submittedName>
        <fullName evidence="2">Transformation/transcription domain-associated protein</fullName>
    </submittedName>
</protein>
<dbReference type="AlphaFoldDB" id="A0AAD9EYD8"/>
<name>A0AAD9EYD8_DISEL</name>
<keyword evidence="3" id="KW-1185">Reference proteome</keyword>
<dbReference type="EMBL" id="JASDAP010000026">
    <property type="protein sequence ID" value="KAK1878585.1"/>
    <property type="molecule type" value="Genomic_DNA"/>
</dbReference>
<evidence type="ECO:0000256" key="1">
    <source>
        <dbReference type="SAM" id="MobiDB-lite"/>
    </source>
</evidence>
<evidence type="ECO:0000313" key="2">
    <source>
        <dbReference type="EMBL" id="KAK1878585.1"/>
    </source>
</evidence>
<dbReference type="Proteomes" id="UP001228049">
    <property type="component" value="Unassembled WGS sequence"/>
</dbReference>
<gene>
    <name evidence="2" type="ORF">KUDE01_026711</name>
</gene>
<proteinExistence type="predicted"/>
<comment type="caution">
    <text evidence="2">The sequence shown here is derived from an EMBL/GenBank/DDBJ whole genome shotgun (WGS) entry which is preliminary data.</text>
</comment>
<sequence>MGGKQSRGFSSKELNEGSGRQRSKSSSRDGQPSLSSAARGSANTPRFTLATTPSAWPCGRLSRPPLNCGSSGKCRS</sequence>
<reference evidence="2" key="1">
    <citation type="submission" date="2023-04" db="EMBL/GenBank/DDBJ databases">
        <title>Chromosome-level genome of Chaenocephalus aceratus.</title>
        <authorList>
            <person name="Park H."/>
        </authorList>
    </citation>
    <scope>NUCLEOTIDE SEQUENCE</scope>
    <source>
        <strain evidence="2">DE</strain>
        <tissue evidence="2">Muscle</tissue>
    </source>
</reference>
<accession>A0AAD9EYD8</accession>
<organism evidence="2 3">
    <name type="scientific">Dissostichus eleginoides</name>
    <name type="common">Patagonian toothfish</name>
    <name type="synonym">Dissostichus amissus</name>
    <dbReference type="NCBI Taxonomy" id="100907"/>
    <lineage>
        <taxon>Eukaryota</taxon>
        <taxon>Metazoa</taxon>
        <taxon>Chordata</taxon>
        <taxon>Craniata</taxon>
        <taxon>Vertebrata</taxon>
        <taxon>Euteleostomi</taxon>
        <taxon>Actinopterygii</taxon>
        <taxon>Neopterygii</taxon>
        <taxon>Teleostei</taxon>
        <taxon>Neoteleostei</taxon>
        <taxon>Acanthomorphata</taxon>
        <taxon>Eupercaria</taxon>
        <taxon>Perciformes</taxon>
        <taxon>Notothenioidei</taxon>
        <taxon>Nototheniidae</taxon>
        <taxon>Dissostichus</taxon>
    </lineage>
</organism>